<keyword evidence="2" id="KW-1185">Reference proteome</keyword>
<dbReference type="AlphaFoldDB" id="A0A328C7U6"/>
<accession>A0A328C7U6</accession>
<dbReference type="PANTHER" id="PTHR41339">
    <property type="entry name" value="LIPL48"/>
    <property type="match status" value="1"/>
</dbReference>
<dbReference type="SUPFAM" id="SSF51126">
    <property type="entry name" value="Pectin lyase-like"/>
    <property type="match status" value="1"/>
</dbReference>
<proteinExistence type="predicted"/>
<dbReference type="PANTHER" id="PTHR41339:SF1">
    <property type="entry name" value="SECRETED PROTEIN"/>
    <property type="match status" value="1"/>
</dbReference>
<name>A0A328C7U6_9DELT</name>
<dbReference type="InterPro" id="IPR012334">
    <property type="entry name" value="Pectin_lyas_fold"/>
</dbReference>
<dbReference type="Proteomes" id="UP000249169">
    <property type="component" value="Unassembled WGS sequence"/>
</dbReference>
<dbReference type="EMBL" id="QHKO01000003">
    <property type="protein sequence ID" value="RAL22888.1"/>
    <property type="molecule type" value="Genomic_DNA"/>
</dbReference>
<reference evidence="1 2" key="1">
    <citation type="submission" date="2018-05" db="EMBL/GenBank/DDBJ databases">
        <title>Lujinxingia marina gen. nov. sp. nov., a new facultative anaerobic member of the class Deltaproteobacteria, and proposal of Lujinxingaceae fam. nov.</title>
        <authorList>
            <person name="Li C.-M."/>
        </authorList>
    </citation>
    <scope>NUCLEOTIDE SEQUENCE [LARGE SCALE GENOMIC DNA]</scope>
    <source>
        <strain evidence="1 2">B210</strain>
    </source>
</reference>
<evidence type="ECO:0000313" key="1">
    <source>
        <dbReference type="EMBL" id="RAL22888.1"/>
    </source>
</evidence>
<protein>
    <recommendedName>
        <fullName evidence="3">Right handed beta helix domain-containing protein</fullName>
    </recommendedName>
</protein>
<dbReference type="Gene3D" id="2.160.20.10">
    <property type="entry name" value="Single-stranded right-handed beta-helix, Pectin lyase-like"/>
    <property type="match status" value="1"/>
</dbReference>
<gene>
    <name evidence="1" type="ORF">DL240_08320</name>
</gene>
<comment type="caution">
    <text evidence="1">The sequence shown here is derived from an EMBL/GenBank/DDBJ whole genome shotgun (WGS) entry which is preliminary data.</text>
</comment>
<dbReference type="InterPro" id="IPR011050">
    <property type="entry name" value="Pectin_lyase_fold/virulence"/>
</dbReference>
<organism evidence="1 2">
    <name type="scientific">Lujinxingia litoralis</name>
    <dbReference type="NCBI Taxonomy" id="2211119"/>
    <lineage>
        <taxon>Bacteria</taxon>
        <taxon>Deltaproteobacteria</taxon>
        <taxon>Bradymonadales</taxon>
        <taxon>Lujinxingiaceae</taxon>
        <taxon>Lujinxingia</taxon>
    </lineage>
</organism>
<dbReference type="OrthoDB" id="237393at2"/>
<evidence type="ECO:0008006" key="3">
    <source>
        <dbReference type="Google" id="ProtNLM"/>
    </source>
</evidence>
<sequence length="459" mass="49422">MSLLVTSLPFVPALARLAIIPLALLFSGSCSLALELNQCVSAEDCGAASQCIDGLCKENDVVRVTNHIVEDTVWRADTVYMLTDIVMVVAPATLTIEPGTQILAERNAGLVSLNGAKLIADGRRDAPIVFTSAKPPGQRLAGDWAGLALVGRAPTNRTPFNLRIQSDQDTSVGGTDETWDCGTLRYVRVEFGGAEVNGNKALNGITLAGCGSDTTVEYVQTHLSDDDGIAIFGGSVDLRYAVSTRAQDDGIDIDTGWRGTAQFLAIQQDINSHEAIEIENLSEAPDALPQTDARIFNYTVLGFDRRGDRQRGIYFKLGGQGLLSHGIVIGQDASGLHIEGPHAIDHAQQGRLLVENTLFFNQGEDGESYFEADQAGENPSLGDYSMFQDPSTHNRFGLDPGFSSPYNLSNPSWVPLSEHTTDRDLERPPEGFDPTAVYLGAFSPSASPWTEGWTSYPLN</sequence>
<dbReference type="RefSeq" id="WP_158542440.1">
    <property type="nucleotide sequence ID" value="NZ_QHKO01000003.1"/>
</dbReference>
<evidence type="ECO:0000313" key="2">
    <source>
        <dbReference type="Proteomes" id="UP000249169"/>
    </source>
</evidence>